<proteinExistence type="predicted"/>
<name>A0ABT3MTW7_9GAMM</name>
<evidence type="ECO:0000313" key="7">
    <source>
        <dbReference type="Proteomes" id="UP001209854"/>
    </source>
</evidence>
<dbReference type="RefSeq" id="WP_262567735.1">
    <property type="nucleotide sequence ID" value="NZ_JAPFCC010000001.1"/>
</dbReference>
<dbReference type="InterPro" id="IPR022830">
    <property type="entry name" value="Indigdn_synthA-like"/>
</dbReference>
<evidence type="ECO:0000256" key="1">
    <source>
        <dbReference type="ARBA" id="ARBA00022723"/>
    </source>
</evidence>
<keyword evidence="4" id="KW-0456">Lyase</keyword>
<dbReference type="EMBL" id="JAPFCC010000001">
    <property type="protein sequence ID" value="MCW7552826.1"/>
    <property type="molecule type" value="Genomic_DNA"/>
</dbReference>
<keyword evidence="3" id="KW-0464">Manganese</keyword>
<evidence type="ECO:0000256" key="2">
    <source>
        <dbReference type="ARBA" id="ARBA00022801"/>
    </source>
</evidence>
<dbReference type="Proteomes" id="UP001209854">
    <property type="component" value="Unassembled WGS sequence"/>
</dbReference>
<dbReference type="PANTHER" id="PTHR42909:SF1">
    <property type="entry name" value="CARBOHYDRATE KINASE PFKB DOMAIN-CONTAINING PROTEIN"/>
    <property type="match status" value="1"/>
</dbReference>
<keyword evidence="1" id="KW-0479">Metal-binding</keyword>
<organism evidence="6 7">
    <name type="scientific">Endozoicomonas gorgoniicola</name>
    <dbReference type="NCBI Taxonomy" id="1234144"/>
    <lineage>
        <taxon>Bacteria</taxon>
        <taxon>Pseudomonadati</taxon>
        <taxon>Pseudomonadota</taxon>
        <taxon>Gammaproteobacteria</taxon>
        <taxon>Oceanospirillales</taxon>
        <taxon>Endozoicomonadaceae</taxon>
        <taxon>Endozoicomonas</taxon>
    </lineage>
</organism>
<sequence length="386" mass="42671">MFPIKAEQLKKGRTIFASGLYLFSFVWLEKFTNKFLILAINEKYRILFQCLVLEVFMKVNEMLKVRNESSNIDELISRCGEYIKIDPQVYQGLKEGKPVVAFETVTALQHGAYNYPENAELMLEMCDAAKKEGVIPAIIVISKGVIKVGLSDVDLHQIAKQKNILVKVSRRDIPLVLASEIMGVTTASGTIEIAALVGIKFIVSAGIGGVHIDAQSTFDISPDLQGIANNNVVLICSGSKSIIDLKLTLEYLETYGVAVLGYNTKCFPSLCVRDSECKIENSFSSTKDIADVINRKYKLKINGGLLVANPIDEKYSLNKVDMDNKIFTALNEMKRAQIKGSDCTTYLLNKVNDLSEGNSQLAMQKLLVSNAKLASQIAVEYSDLNN</sequence>
<dbReference type="Pfam" id="PF04227">
    <property type="entry name" value="Indigoidine_A"/>
    <property type="match status" value="1"/>
</dbReference>
<keyword evidence="7" id="KW-1185">Reference proteome</keyword>
<evidence type="ECO:0000256" key="3">
    <source>
        <dbReference type="ARBA" id="ARBA00023211"/>
    </source>
</evidence>
<evidence type="ECO:0000256" key="4">
    <source>
        <dbReference type="ARBA" id="ARBA00023239"/>
    </source>
</evidence>
<accession>A0ABT3MTW7</accession>
<dbReference type="GO" id="GO:0016798">
    <property type="term" value="F:hydrolase activity, acting on glycosyl bonds"/>
    <property type="evidence" value="ECO:0007669"/>
    <property type="project" value="UniProtKB-KW"/>
</dbReference>
<dbReference type="Gene3D" id="3.40.1790.10">
    <property type="entry name" value="Indigoidine synthase domain"/>
    <property type="match status" value="1"/>
</dbReference>
<reference evidence="6 7" key="1">
    <citation type="submission" date="2022-10" db="EMBL/GenBank/DDBJ databases">
        <title>High-quality genome sequences of two octocoral-associated bacteria, Endozoicomonas euniceicola EF212 and Endozoicomonas gorgoniicola PS125.</title>
        <authorList>
            <person name="Chiou Y.-J."/>
            <person name="Chen Y.-H."/>
        </authorList>
    </citation>
    <scope>NUCLEOTIDE SEQUENCE [LARGE SCALE GENOMIC DNA]</scope>
    <source>
        <strain evidence="6 7">PS125</strain>
    </source>
</reference>
<evidence type="ECO:0000256" key="5">
    <source>
        <dbReference type="ARBA" id="ARBA00023295"/>
    </source>
</evidence>
<keyword evidence="5 6" id="KW-0326">Glycosidase</keyword>
<comment type="caution">
    <text evidence="6">The sequence shown here is derived from an EMBL/GenBank/DDBJ whole genome shotgun (WGS) entry which is preliminary data.</text>
</comment>
<protein>
    <submittedName>
        <fullName evidence="6">Pseudouridine-5'-phosphate glycosidase</fullName>
    </submittedName>
</protein>
<dbReference type="InterPro" id="IPR007342">
    <property type="entry name" value="PsuG"/>
</dbReference>
<dbReference type="SUPFAM" id="SSF110581">
    <property type="entry name" value="Indigoidine synthase A-like"/>
    <property type="match status" value="1"/>
</dbReference>
<gene>
    <name evidence="6" type="ORF">NX722_09260</name>
</gene>
<keyword evidence="2" id="KW-0378">Hydrolase</keyword>
<evidence type="ECO:0000313" key="6">
    <source>
        <dbReference type="EMBL" id="MCW7552826.1"/>
    </source>
</evidence>
<dbReference type="PANTHER" id="PTHR42909">
    <property type="entry name" value="ZGC:136858"/>
    <property type="match status" value="1"/>
</dbReference>